<feature type="domain" description="Pyrrolo-quinoline quinone repeat" evidence="2">
    <location>
        <begin position="533"/>
        <end position="661"/>
    </location>
</feature>
<dbReference type="OrthoDB" id="2641515at2"/>
<dbReference type="PROSITE" id="PS51257">
    <property type="entry name" value="PROKAR_LIPOPROTEIN"/>
    <property type="match status" value="1"/>
</dbReference>
<name>A0A371PFU1_9BACL</name>
<keyword evidence="1" id="KW-0732">Signal</keyword>
<protein>
    <recommendedName>
        <fullName evidence="2">Pyrrolo-quinoline quinone repeat domain-containing protein</fullName>
    </recommendedName>
</protein>
<reference evidence="3 4" key="1">
    <citation type="submission" date="2018-08" db="EMBL/GenBank/DDBJ databases">
        <title>Paenibacillus sp. M4BSY-1, whole genome shotgun sequence.</title>
        <authorList>
            <person name="Tuo L."/>
        </authorList>
    </citation>
    <scope>NUCLEOTIDE SEQUENCE [LARGE SCALE GENOMIC DNA]</scope>
    <source>
        <strain evidence="3 4">M4BSY-1</strain>
    </source>
</reference>
<organism evidence="3 4">
    <name type="scientific">Paenibacillus paeoniae</name>
    <dbReference type="NCBI Taxonomy" id="2292705"/>
    <lineage>
        <taxon>Bacteria</taxon>
        <taxon>Bacillati</taxon>
        <taxon>Bacillota</taxon>
        <taxon>Bacilli</taxon>
        <taxon>Bacillales</taxon>
        <taxon>Paenibacillaceae</taxon>
        <taxon>Paenibacillus</taxon>
    </lineage>
</organism>
<dbReference type="InterPro" id="IPR015943">
    <property type="entry name" value="WD40/YVTN_repeat-like_dom_sf"/>
</dbReference>
<keyword evidence="4" id="KW-1185">Reference proteome</keyword>
<dbReference type="InterPro" id="IPR011047">
    <property type="entry name" value="Quinoprotein_ADH-like_sf"/>
</dbReference>
<evidence type="ECO:0000313" key="3">
    <source>
        <dbReference type="EMBL" id="REK74829.1"/>
    </source>
</evidence>
<sequence>MVHIRWIAVLMIGLTAAALAGGCEDKRPAADDPIGVRPDMTLRDGQADWEQPLQSSAVEGSALRTTAQISRLLHAGMTQQEATRQLGPAYDAYTLSDYLNGQWIEVDVWRYDYANKDYRFDFREGEGLITPDLTAFQNDVLQAQLFLEWSKEGKLIYAVLYYEDADGNVHNYIPAFGNLPGSSSEDSRLAAKNGIKIGQTVGVKRNGAAYDLKSAPTPQFAFLTSMSESYQIKSLMAHFAELDLEGSRGWVPLWYLTEKAMEIREIKPQRMIMTGSGTAEWYPNSGLSVAELVQGDSIYIFEEYGDYYGAIAPLSKKAGQSPGLVWIKKSLLRSDDEAGSRYTPLLSADTELDSTLLEIAVNSLLRLGESKKHIREVFGEPHFIETSNNVMSTGEPMKTLEQWRYEHADTLLVVTWDEDGGLRDYVFEAEDAEHPSIASRRLDWQWRVQSDMAYNFLIGQAGKLLLIAGHDGGFSGMHYDSNLYAVNRHSGAKVWQVDLDYSLMGYVMSENEKHIAFMSYDSNPKYEGKTIYRVHVIDTQTGKKRWEKELRYATDKDRVWGIGIAAAGQTLAVGVELGDDSGGRRGKIETWEMDSGEPMWERSFDQAVYLHTGYFAESRLLAQIGQSGLDGGISAGVIGLDPISGKTAWTNRKRELRTLHGLDGDGRNFKPRTGEVWTFSGDAWVLTEIATGKAKLSLPYEEGHYMYSPINDRYILQVKSRDGKPLHLSGDTATSLIETKSGDAIWTVNGSGWRGKVDGGYIYYSINEHVRMAQLATGKVIWEADVNSIAFVPYRDYLLVNNHAGDVVALNKADGSIAWRLSDARAGGIDSPYPYFEYGMITGLDGVIYLGSSNGYFTKVANFDAE</sequence>
<feature type="domain" description="Pyrrolo-quinoline quinone repeat" evidence="2">
    <location>
        <begin position="737"/>
        <end position="825"/>
    </location>
</feature>
<dbReference type="InterPro" id="IPR002372">
    <property type="entry name" value="PQQ_rpt_dom"/>
</dbReference>
<feature type="signal peptide" evidence="1">
    <location>
        <begin position="1"/>
        <end position="20"/>
    </location>
</feature>
<evidence type="ECO:0000259" key="2">
    <source>
        <dbReference type="Pfam" id="PF13360"/>
    </source>
</evidence>
<evidence type="ECO:0000256" key="1">
    <source>
        <dbReference type="SAM" id="SignalP"/>
    </source>
</evidence>
<gene>
    <name evidence="3" type="ORF">DX130_14315</name>
</gene>
<dbReference type="SUPFAM" id="SSF50998">
    <property type="entry name" value="Quinoprotein alcohol dehydrogenase-like"/>
    <property type="match status" value="1"/>
</dbReference>
<dbReference type="Pfam" id="PF13360">
    <property type="entry name" value="PQQ_2"/>
    <property type="match status" value="2"/>
</dbReference>
<dbReference type="Gene3D" id="2.130.10.10">
    <property type="entry name" value="YVTN repeat-like/Quinoprotein amine dehydrogenase"/>
    <property type="match status" value="1"/>
</dbReference>
<dbReference type="EMBL" id="QUBQ01000002">
    <property type="protein sequence ID" value="REK74829.1"/>
    <property type="molecule type" value="Genomic_DNA"/>
</dbReference>
<proteinExistence type="predicted"/>
<dbReference type="AlphaFoldDB" id="A0A371PFU1"/>
<dbReference type="PANTHER" id="PTHR34512:SF30">
    <property type="entry name" value="OUTER MEMBRANE PROTEIN ASSEMBLY FACTOR BAMB"/>
    <property type="match status" value="1"/>
</dbReference>
<feature type="chain" id="PRO_5039039302" description="Pyrrolo-quinoline quinone repeat domain-containing protein" evidence="1">
    <location>
        <begin position="21"/>
        <end position="866"/>
    </location>
</feature>
<dbReference type="Gene3D" id="2.40.128.630">
    <property type="match status" value="1"/>
</dbReference>
<dbReference type="PANTHER" id="PTHR34512">
    <property type="entry name" value="CELL SURFACE PROTEIN"/>
    <property type="match status" value="1"/>
</dbReference>
<evidence type="ECO:0000313" key="4">
    <source>
        <dbReference type="Proteomes" id="UP000261905"/>
    </source>
</evidence>
<dbReference type="RefSeq" id="WP_116046488.1">
    <property type="nucleotide sequence ID" value="NZ_QUBQ01000002.1"/>
</dbReference>
<comment type="caution">
    <text evidence="3">The sequence shown here is derived from an EMBL/GenBank/DDBJ whole genome shotgun (WGS) entry which is preliminary data.</text>
</comment>
<accession>A0A371PFU1</accession>
<dbReference type="Proteomes" id="UP000261905">
    <property type="component" value="Unassembled WGS sequence"/>
</dbReference>